<gene>
    <name evidence="1" type="ORF">O6H91_21G027800</name>
</gene>
<proteinExistence type="predicted"/>
<dbReference type="Proteomes" id="UP001162992">
    <property type="component" value="Chromosome 21"/>
</dbReference>
<comment type="caution">
    <text evidence="1">The sequence shown here is derived from an EMBL/GenBank/DDBJ whole genome shotgun (WGS) entry which is preliminary data.</text>
</comment>
<evidence type="ECO:0000313" key="2">
    <source>
        <dbReference type="Proteomes" id="UP001162992"/>
    </source>
</evidence>
<sequence>MKTSLFPSHSQRRASFSLCSAERSTNLRSGNEHEPSSVCLAEMVHNFIENEPSQLCKCGGARRDCVIGNPNGGDLRADSIDKSKPSFGNNLSEIIRGLTSGISEIEHALLTDVSNAMTYVKEEGIDFCNEGTECNRGYFKIRAIMKHLRAAGYHAAICKSELYHAGGFPTGEYEYMDVIETCNSAPQRLIVDFQFRAQFEIARPTDEYSAILGNLPSIFVGEADRLLQIVNVMSDAVKKSLKKNGMYLPPWRKPDYIKAKWFSAYRRTTQNTGPHIKNNDTIVSQDFRRDSKFTNAMELQYQKAGARQAIQELYIDELCIFNPKGSLKRSQPDELNGISISRNNCCFDGDKTIFMVTDWQPPLANGRGSGKACKIAGLASALMEAGLTTLSKQQNTINQENNFALPVSRAVAMA</sequence>
<evidence type="ECO:0000313" key="1">
    <source>
        <dbReference type="EMBL" id="KAJ7517532.1"/>
    </source>
</evidence>
<dbReference type="EMBL" id="CM055112">
    <property type="protein sequence ID" value="KAJ7517532.1"/>
    <property type="molecule type" value="Genomic_DNA"/>
</dbReference>
<protein>
    <submittedName>
        <fullName evidence="1">Uncharacterized protein</fullName>
    </submittedName>
</protein>
<organism evidence="1 2">
    <name type="scientific">Diphasiastrum complanatum</name>
    <name type="common">Issler's clubmoss</name>
    <name type="synonym">Lycopodium complanatum</name>
    <dbReference type="NCBI Taxonomy" id="34168"/>
    <lineage>
        <taxon>Eukaryota</taxon>
        <taxon>Viridiplantae</taxon>
        <taxon>Streptophyta</taxon>
        <taxon>Embryophyta</taxon>
        <taxon>Tracheophyta</taxon>
        <taxon>Lycopodiopsida</taxon>
        <taxon>Lycopodiales</taxon>
        <taxon>Lycopodiaceae</taxon>
        <taxon>Lycopodioideae</taxon>
        <taxon>Diphasiastrum</taxon>
    </lineage>
</organism>
<reference evidence="2" key="1">
    <citation type="journal article" date="2024" name="Proc. Natl. Acad. Sci. U.S.A.">
        <title>Extraordinary preservation of gene collinearity over three hundred million years revealed in homosporous lycophytes.</title>
        <authorList>
            <person name="Li C."/>
            <person name="Wickell D."/>
            <person name="Kuo L.Y."/>
            <person name="Chen X."/>
            <person name="Nie B."/>
            <person name="Liao X."/>
            <person name="Peng D."/>
            <person name="Ji J."/>
            <person name="Jenkins J."/>
            <person name="Williams M."/>
            <person name="Shu S."/>
            <person name="Plott C."/>
            <person name="Barry K."/>
            <person name="Rajasekar S."/>
            <person name="Grimwood J."/>
            <person name="Han X."/>
            <person name="Sun S."/>
            <person name="Hou Z."/>
            <person name="He W."/>
            <person name="Dai G."/>
            <person name="Sun C."/>
            <person name="Schmutz J."/>
            <person name="Leebens-Mack J.H."/>
            <person name="Li F.W."/>
            <person name="Wang L."/>
        </authorList>
    </citation>
    <scope>NUCLEOTIDE SEQUENCE [LARGE SCALE GENOMIC DNA]</scope>
    <source>
        <strain evidence="2">cv. PW_Plant_1</strain>
    </source>
</reference>
<name>A0ACC2AKA1_DIPCM</name>
<accession>A0ACC2AKA1</accession>
<keyword evidence="2" id="KW-1185">Reference proteome</keyword>